<feature type="transmembrane region" description="Helical" evidence="1">
    <location>
        <begin position="38"/>
        <end position="60"/>
    </location>
</feature>
<feature type="transmembrane region" description="Helical" evidence="1">
    <location>
        <begin position="6"/>
        <end position="26"/>
    </location>
</feature>
<dbReference type="InterPro" id="IPR010387">
    <property type="entry name" value="QueT"/>
</dbReference>
<dbReference type="EMBL" id="FTOD01000010">
    <property type="protein sequence ID" value="SIT02758.1"/>
    <property type="molecule type" value="Genomic_DNA"/>
</dbReference>
<dbReference type="AlphaFoldDB" id="A0A1N7NWT9"/>
<dbReference type="Pfam" id="PF06177">
    <property type="entry name" value="QueT"/>
    <property type="match status" value="1"/>
</dbReference>
<gene>
    <name evidence="2" type="ORF">SAMN05421790_11095</name>
</gene>
<organism evidence="2 3">
    <name type="scientific">Kroppenstedtia eburnea</name>
    <dbReference type="NCBI Taxonomy" id="714067"/>
    <lineage>
        <taxon>Bacteria</taxon>
        <taxon>Bacillati</taxon>
        <taxon>Bacillota</taxon>
        <taxon>Bacilli</taxon>
        <taxon>Bacillales</taxon>
        <taxon>Thermoactinomycetaceae</taxon>
        <taxon>Kroppenstedtia</taxon>
    </lineage>
</organism>
<evidence type="ECO:0000256" key="1">
    <source>
        <dbReference type="SAM" id="Phobius"/>
    </source>
</evidence>
<evidence type="ECO:0000313" key="3">
    <source>
        <dbReference type="Proteomes" id="UP000186795"/>
    </source>
</evidence>
<dbReference type="PANTHER" id="PTHR40044:SF1">
    <property type="entry name" value="INTEGRAL MEMBRANE PROTEIN"/>
    <property type="match status" value="1"/>
</dbReference>
<evidence type="ECO:0000313" key="2">
    <source>
        <dbReference type="EMBL" id="SIT02758.1"/>
    </source>
</evidence>
<reference evidence="3" key="1">
    <citation type="submission" date="2017-01" db="EMBL/GenBank/DDBJ databases">
        <authorList>
            <person name="Varghese N."/>
            <person name="Submissions S."/>
        </authorList>
    </citation>
    <scope>NUCLEOTIDE SEQUENCE [LARGE SCALE GENOMIC DNA]</scope>
    <source>
        <strain evidence="3">DSM 45196</strain>
    </source>
</reference>
<keyword evidence="1" id="KW-0812">Transmembrane</keyword>
<feature type="transmembrane region" description="Helical" evidence="1">
    <location>
        <begin position="125"/>
        <end position="145"/>
    </location>
</feature>
<feature type="transmembrane region" description="Helical" evidence="1">
    <location>
        <begin position="92"/>
        <end position="113"/>
    </location>
</feature>
<dbReference type="PANTHER" id="PTHR40044">
    <property type="entry name" value="INTEGRAL MEMBRANE PROTEIN-RELATED"/>
    <property type="match status" value="1"/>
</dbReference>
<name>A0A1N7NWT9_9BACL</name>
<keyword evidence="1" id="KW-1133">Transmembrane helix</keyword>
<accession>A0A1N7NWT9</accession>
<dbReference type="OrthoDB" id="1706970at2"/>
<feature type="transmembrane region" description="Helical" evidence="1">
    <location>
        <begin position="66"/>
        <end position="85"/>
    </location>
</feature>
<protein>
    <submittedName>
        <fullName evidence="2">Uncharacterized membrane protein</fullName>
    </submittedName>
</protein>
<sequence length="160" mass="17264">MSAKKIAPIAMIAAIYAVLTLTIYPLSYGVIQFRISEVMTILPFLTPLAVPGLFVGALIANLFSPVGFYDVLFGSLASLIAAWLTARMPSRWLAPLPPVLVNAVIIGTLLKIVSGLDVTLPAAMLYVGIGQLVICYGLGLPFLYVMERFRDRIPGARPRS</sequence>
<proteinExistence type="predicted"/>
<dbReference type="RefSeq" id="WP_009711472.1">
    <property type="nucleotide sequence ID" value="NZ_CP048103.1"/>
</dbReference>
<keyword evidence="3" id="KW-1185">Reference proteome</keyword>
<keyword evidence="1" id="KW-0472">Membrane</keyword>
<dbReference type="Proteomes" id="UP000186795">
    <property type="component" value="Unassembled WGS sequence"/>
</dbReference>
<dbReference type="PIRSF" id="PIRSF031501">
    <property type="entry name" value="QueT"/>
    <property type="match status" value="1"/>
</dbReference>